<evidence type="ECO:0000313" key="2">
    <source>
        <dbReference type="EMBL" id="SDF62168.1"/>
    </source>
</evidence>
<evidence type="ECO:0000313" key="3">
    <source>
        <dbReference type="Proteomes" id="UP000199399"/>
    </source>
</evidence>
<proteinExistence type="predicted"/>
<dbReference type="EMBL" id="FNBP01000002">
    <property type="protein sequence ID" value="SDF62168.1"/>
    <property type="molecule type" value="Genomic_DNA"/>
</dbReference>
<reference evidence="3" key="1">
    <citation type="submission" date="2016-10" db="EMBL/GenBank/DDBJ databases">
        <authorList>
            <person name="Varghese N."/>
            <person name="Submissions S."/>
        </authorList>
    </citation>
    <scope>NUCLEOTIDE SEQUENCE [LARGE SCALE GENOMIC DNA]</scope>
    <source>
        <strain evidence="3">DSM 16477</strain>
    </source>
</reference>
<keyword evidence="3" id="KW-1185">Reference proteome</keyword>
<feature type="compositionally biased region" description="Low complexity" evidence="1">
    <location>
        <begin position="13"/>
        <end position="25"/>
    </location>
</feature>
<dbReference type="Proteomes" id="UP000199399">
    <property type="component" value="Unassembled WGS sequence"/>
</dbReference>
<sequence>MGDKIGNKKKQAKAAAKPASKAPSSVADIKPAAPRK</sequence>
<dbReference type="AlphaFoldDB" id="A0A1G7MJU3"/>
<feature type="region of interest" description="Disordered" evidence="1">
    <location>
        <begin position="1"/>
        <end position="36"/>
    </location>
</feature>
<gene>
    <name evidence="2" type="ORF">SAMN04489759_102590</name>
</gene>
<name>A0A1G7MJU3_9RHOB</name>
<evidence type="ECO:0000256" key="1">
    <source>
        <dbReference type="SAM" id="MobiDB-lite"/>
    </source>
</evidence>
<organism evidence="2 3">
    <name type="scientific">Sulfitobacter delicatus</name>
    <dbReference type="NCBI Taxonomy" id="218672"/>
    <lineage>
        <taxon>Bacteria</taxon>
        <taxon>Pseudomonadati</taxon>
        <taxon>Pseudomonadota</taxon>
        <taxon>Alphaproteobacteria</taxon>
        <taxon>Rhodobacterales</taxon>
        <taxon>Roseobacteraceae</taxon>
        <taxon>Sulfitobacter</taxon>
    </lineage>
</organism>
<protein>
    <submittedName>
        <fullName evidence="2">Uncharacterized protein</fullName>
    </submittedName>
</protein>
<accession>A0A1G7MJU3</accession>
<dbReference type="RefSeq" id="WP_093740201.1">
    <property type="nucleotide sequence ID" value="NZ_FNBP01000002.1"/>
</dbReference>